<evidence type="ECO:0000313" key="3">
    <source>
        <dbReference type="Proteomes" id="UP001154282"/>
    </source>
</evidence>
<name>A0AAV0PN37_9ROSI</name>
<dbReference type="Proteomes" id="UP001154282">
    <property type="component" value="Unassembled WGS sequence"/>
</dbReference>
<protein>
    <submittedName>
        <fullName evidence="2">Uncharacterized protein</fullName>
    </submittedName>
</protein>
<sequence>MRIGATPECRTRTRTGSSTYGLGRLLSLLSPVGTTRHSYLSSITGRKLGPRISPTNLSGTSTWTRTTEIRIITTGRTTSLRLCLSCFDHCGEWTIGVVASRCSLRFAMLVIVNLNTLNIVAS</sequence>
<dbReference type="AlphaFoldDB" id="A0AAV0PN37"/>
<comment type="caution">
    <text evidence="2">The sequence shown here is derived from an EMBL/GenBank/DDBJ whole genome shotgun (WGS) entry which is preliminary data.</text>
</comment>
<dbReference type="EMBL" id="CAMGYJ010000009">
    <property type="protein sequence ID" value="CAI0471403.1"/>
    <property type="molecule type" value="Genomic_DNA"/>
</dbReference>
<dbReference type="EMBL" id="CAMGYJ010000009">
    <property type="protein sequence ID" value="CAI0472306.1"/>
    <property type="molecule type" value="Genomic_DNA"/>
</dbReference>
<evidence type="ECO:0000313" key="1">
    <source>
        <dbReference type="EMBL" id="CAI0471403.1"/>
    </source>
</evidence>
<evidence type="ECO:0000313" key="2">
    <source>
        <dbReference type="EMBL" id="CAI0472306.1"/>
    </source>
</evidence>
<keyword evidence="3" id="KW-1185">Reference proteome</keyword>
<gene>
    <name evidence="1" type="ORF">LITE_LOCUS38892</name>
    <name evidence="2" type="ORF">LITE_LOCUS39217</name>
</gene>
<reference evidence="2" key="1">
    <citation type="submission" date="2022-08" db="EMBL/GenBank/DDBJ databases">
        <authorList>
            <person name="Gutierrez-Valencia J."/>
        </authorList>
    </citation>
    <scope>NUCLEOTIDE SEQUENCE</scope>
</reference>
<proteinExistence type="predicted"/>
<accession>A0AAV0PN37</accession>
<organism evidence="2 3">
    <name type="scientific">Linum tenue</name>
    <dbReference type="NCBI Taxonomy" id="586396"/>
    <lineage>
        <taxon>Eukaryota</taxon>
        <taxon>Viridiplantae</taxon>
        <taxon>Streptophyta</taxon>
        <taxon>Embryophyta</taxon>
        <taxon>Tracheophyta</taxon>
        <taxon>Spermatophyta</taxon>
        <taxon>Magnoliopsida</taxon>
        <taxon>eudicotyledons</taxon>
        <taxon>Gunneridae</taxon>
        <taxon>Pentapetalae</taxon>
        <taxon>rosids</taxon>
        <taxon>fabids</taxon>
        <taxon>Malpighiales</taxon>
        <taxon>Linaceae</taxon>
        <taxon>Linum</taxon>
    </lineage>
</organism>